<reference evidence="1" key="1">
    <citation type="submission" date="2013-07" db="EMBL/GenBank/DDBJ databases">
        <title>Sub-species coevolution in mutualistic symbiosis.</title>
        <authorList>
            <person name="Murfin K."/>
            <person name="Klassen J."/>
            <person name="Lee M."/>
            <person name="Forst S."/>
            <person name="Stock P."/>
            <person name="Goodrich-Blair H."/>
        </authorList>
    </citation>
    <scope>NUCLEOTIDE SEQUENCE [LARGE SCALE GENOMIC DNA]</scope>
    <source>
        <strain evidence="1">Intermedium</strain>
    </source>
</reference>
<name>A0A077QEN9_XENBV</name>
<protein>
    <submittedName>
        <fullName evidence="1">Uncharacterized protein</fullName>
    </submittedName>
</protein>
<organism evidence="1">
    <name type="scientific">Xenorhabdus bovienii str. Intermedium</name>
    <dbReference type="NCBI Taxonomy" id="1379677"/>
    <lineage>
        <taxon>Bacteria</taxon>
        <taxon>Pseudomonadati</taxon>
        <taxon>Pseudomonadota</taxon>
        <taxon>Gammaproteobacteria</taxon>
        <taxon>Enterobacterales</taxon>
        <taxon>Morganellaceae</taxon>
        <taxon>Xenorhabdus</taxon>
    </lineage>
</organism>
<gene>
    <name evidence="1" type="ORF">XBI1_1740037</name>
</gene>
<comment type="caution">
    <text evidence="1">The sequence shown here is derived from an EMBL/GenBank/DDBJ whole genome shotgun (WGS) entry which is preliminary data.</text>
</comment>
<proteinExistence type="predicted"/>
<evidence type="ECO:0000313" key="1">
    <source>
        <dbReference type="EMBL" id="CDH31904.1"/>
    </source>
</evidence>
<sequence>MQDGRSFNVHPALADVFSYRFKATPAAVECHMTMPLHSVSHGADR</sequence>
<dbReference type="EMBL" id="CBTB010000084">
    <property type="protein sequence ID" value="CDH31904.1"/>
    <property type="molecule type" value="Genomic_DNA"/>
</dbReference>
<dbReference type="AlphaFoldDB" id="A0A077QEN9"/>
<dbReference type="HOGENOM" id="CLU_3207045_0_0_6"/>
<accession>A0A077QEN9</accession>
<dbReference type="Proteomes" id="UP000028480">
    <property type="component" value="Unassembled WGS sequence"/>
</dbReference>